<name>A0ABU5XV65_9MYCO</name>
<dbReference type="SUPFAM" id="SSF50249">
    <property type="entry name" value="Nucleic acid-binding proteins"/>
    <property type="match status" value="1"/>
</dbReference>
<dbReference type="InterPro" id="IPR012340">
    <property type="entry name" value="NA-bd_OB-fold"/>
</dbReference>
<comment type="caution">
    <text evidence="3">The sequence shown here is derived from an EMBL/GenBank/DDBJ whole genome shotgun (WGS) entry which is preliminary data.</text>
</comment>
<dbReference type="PANTHER" id="PTHR34075">
    <property type="entry name" value="BLR3430 PROTEIN"/>
    <property type="match status" value="1"/>
</dbReference>
<dbReference type="RefSeq" id="WP_329780030.1">
    <property type="nucleotide sequence ID" value="NZ_JAYJJU010000007.1"/>
</dbReference>
<dbReference type="Gene3D" id="6.10.30.10">
    <property type="match status" value="1"/>
</dbReference>
<accession>A0ABU5XV65</accession>
<dbReference type="Proteomes" id="UP001298593">
    <property type="component" value="Unassembled WGS sequence"/>
</dbReference>
<dbReference type="PANTHER" id="PTHR34075:SF5">
    <property type="entry name" value="BLR3430 PROTEIN"/>
    <property type="match status" value="1"/>
</dbReference>
<evidence type="ECO:0000259" key="2">
    <source>
        <dbReference type="Pfam" id="PF12172"/>
    </source>
</evidence>
<proteinExistence type="predicted"/>
<dbReference type="Pfam" id="PF12172">
    <property type="entry name" value="zf-ChsH2"/>
    <property type="match status" value="1"/>
</dbReference>
<sequence>MTSVPPLIRTRDNDFFFAAAAAGRLEIQRCAACKVLRHPPGPACPACRSFDWDTVVSSRRATLHSWTVVHHPRDPAFDYPLAVGLVDLAEGVRLVADIAEVDLATLAIDMELEVGFAEHGRGEILPRLFPPGQARGAAR</sequence>
<organism evidence="3 4">
    <name type="scientific">[Mycobacterium] nativiensis</name>
    <dbReference type="NCBI Taxonomy" id="2855503"/>
    <lineage>
        <taxon>Bacteria</taxon>
        <taxon>Bacillati</taxon>
        <taxon>Actinomycetota</taxon>
        <taxon>Actinomycetes</taxon>
        <taxon>Mycobacteriales</taxon>
        <taxon>Mycobacteriaceae</taxon>
        <taxon>Mycolicibacter</taxon>
    </lineage>
</organism>
<keyword evidence="4" id="KW-1185">Reference proteome</keyword>
<dbReference type="InterPro" id="IPR022002">
    <property type="entry name" value="ChsH2_Znr"/>
</dbReference>
<evidence type="ECO:0000259" key="1">
    <source>
        <dbReference type="Pfam" id="PF01796"/>
    </source>
</evidence>
<feature type="domain" description="ChsH2 C-terminal OB-fold" evidence="1">
    <location>
        <begin position="55"/>
        <end position="116"/>
    </location>
</feature>
<reference evidence="3 4" key="1">
    <citation type="submission" date="2023-12" db="EMBL/GenBank/DDBJ databases">
        <title>Description of new species of Mycobacterium terrae complex isolated from sewage at the Sao Paulo Zoological Park Foundation in Brazil.</title>
        <authorList>
            <person name="Romagnoli C.L."/>
            <person name="Conceicao E.C."/>
            <person name="Machado E."/>
            <person name="Barreto L.B.P.F."/>
            <person name="Sharma A."/>
            <person name="Silva N.M."/>
            <person name="Marques L.E."/>
            <person name="Juliana M.A."/>
            <person name="Lourenco M.C.S."/>
            <person name="Digiampietri L.A."/>
            <person name="Suffys P.N."/>
            <person name="Viana-Niero C."/>
        </authorList>
    </citation>
    <scope>NUCLEOTIDE SEQUENCE [LARGE SCALE GENOMIC DNA]</scope>
    <source>
        <strain evidence="3 4">MYC340</strain>
    </source>
</reference>
<gene>
    <name evidence="3" type="ORF">KV113_09930</name>
</gene>
<dbReference type="InterPro" id="IPR052513">
    <property type="entry name" value="Thioester_dehydratase-like"/>
</dbReference>
<evidence type="ECO:0000313" key="4">
    <source>
        <dbReference type="Proteomes" id="UP001298593"/>
    </source>
</evidence>
<dbReference type="EMBL" id="JAYJJU010000007">
    <property type="protein sequence ID" value="MEB3031877.1"/>
    <property type="molecule type" value="Genomic_DNA"/>
</dbReference>
<dbReference type="InterPro" id="IPR002878">
    <property type="entry name" value="ChsH2_C"/>
</dbReference>
<evidence type="ECO:0000313" key="3">
    <source>
        <dbReference type="EMBL" id="MEB3031877.1"/>
    </source>
</evidence>
<dbReference type="Pfam" id="PF01796">
    <property type="entry name" value="OB_ChsH2_C"/>
    <property type="match status" value="1"/>
</dbReference>
<protein>
    <submittedName>
        <fullName evidence="3">OB-fold domain-containing protein</fullName>
    </submittedName>
</protein>
<feature type="domain" description="ChsH2 rubredoxin-like zinc ribbon" evidence="2">
    <location>
        <begin position="17"/>
        <end position="52"/>
    </location>
</feature>